<organism evidence="1 2">
    <name type="scientific">Senna tora</name>
    <dbReference type="NCBI Taxonomy" id="362788"/>
    <lineage>
        <taxon>Eukaryota</taxon>
        <taxon>Viridiplantae</taxon>
        <taxon>Streptophyta</taxon>
        <taxon>Embryophyta</taxon>
        <taxon>Tracheophyta</taxon>
        <taxon>Spermatophyta</taxon>
        <taxon>Magnoliopsida</taxon>
        <taxon>eudicotyledons</taxon>
        <taxon>Gunneridae</taxon>
        <taxon>Pentapetalae</taxon>
        <taxon>rosids</taxon>
        <taxon>fabids</taxon>
        <taxon>Fabales</taxon>
        <taxon>Fabaceae</taxon>
        <taxon>Caesalpinioideae</taxon>
        <taxon>Cassia clade</taxon>
        <taxon>Senna</taxon>
    </lineage>
</organism>
<dbReference type="Proteomes" id="UP000634136">
    <property type="component" value="Unassembled WGS sequence"/>
</dbReference>
<evidence type="ECO:0000313" key="1">
    <source>
        <dbReference type="EMBL" id="KAF7842272.1"/>
    </source>
</evidence>
<gene>
    <name evidence="1" type="ORF">G2W53_004570</name>
</gene>
<dbReference type="EMBL" id="JAAIUW010000002">
    <property type="protein sequence ID" value="KAF7842272.1"/>
    <property type="molecule type" value="Genomic_DNA"/>
</dbReference>
<dbReference type="AlphaFoldDB" id="A0A834XDK5"/>
<comment type="caution">
    <text evidence="1">The sequence shown here is derived from an EMBL/GenBank/DDBJ whole genome shotgun (WGS) entry which is preliminary data.</text>
</comment>
<accession>A0A834XDK5</accession>
<reference evidence="1" key="1">
    <citation type="submission" date="2020-09" db="EMBL/GenBank/DDBJ databases">
        <title>Genome-Enabled Discovery of Anthraquinone Biosynthesis in Senna tora.</title>
        <authorList>
            <person name="Kang S.-H."/>
            <person name="Pandey R.P."/>
            <person name="Lee C.-M."/>
            <person name="Sim J.-S."/>
            <person name="Jeong J.-T."/>
            <person name="Choi B.-S."/>
            <person name="Jung M."/>
            <person name="Ginzburg D."/>
            <person name="Zhao K."/>
            <person name="Won S.Y."/>
            <person name="Oh T.-J."/>
            <person name="Yu Y."/>
            <person name="Kim N.-H."/>
            <person name="Lee O.R."/>
            <person name="Lee T.-H."/>
            <person name="Bashyal P."/>
            <person name="Kim T.-S."/>
            <person name="Lee W.-H."/>
            <person name="Kawkins C."/>
            <person name="Kim C.-K."/>
            <person name="Kim J.S."/>
            <person name="Ahn B.O."/>
            <person name="Rhee S.Y."/>
            <person name="Sohng J.K."/>
        </authorList>
    </citation>
    <scope>NUCLEOTIDE SEQUENCE</scope>
    <source>
        <tissue evidence="1">Leaf</tissue>
    </source>
</reference>
<dbReference type="OrthoDB" id="1436511at2759"/>
<keyword evidence="2" id="KW-1185">Reference proteome</keyword>
<name>A0A834XDK5_9FABA</name>
<sequence length="124" mass="13880">MKEEARRGRQPTKWSSSGYNFYNQKGGLSLGARDQTGKGTKAANYKVNTRFHMWSAIIDDINSMLAANPSFKINYILREANQSANFMAKLGSRSDERGVIRDSPPPGIDHLLLADRISTLFARD</sequence>
<proteinExistence type="predicted"/>
<protein>
    <submittedName>
        <fullName evidence="1">Ribonuclease H</fullName>
    </submittedName>
</protein>
<evidence type="ECO:0000313" key="2">
    <source>
        <dbReference type="Proteomes" id="UP000634136"/>
    </source>
</evidence>